<reference evidence="1 2" key="1">
    <citation type="submission" date="2018-09" db="EMBL/GenBank/DDBJ databases">
        <authorList>
            <person name="Zhu H."/>
        </authorList>
    </citation>
    <scope>NUCLEOTIDE SEQUENCE [LARGE SCALE GENOMIC DNA]</scope>
    <source>
        <strain evidence="1 2">K2R01-6</strain>
    </source>
</reference>
<comment type="caution">
    <text evidence="1">The sequence shown here is derived from an EMBL/GenBank/DDBJ whole genome shotgun (WGS) entry which is preliminary data.</text>
</comment>
<evidence type="ECO:0000313" key="2">
    <source>
        <dbReference type="Proteomes" id="UP000286100"/>
    </source>
</evidence>
<protein>
    <recommendedName>
        <fullName evidence="3">Methyltransferase</fullName>
    </recommendedName>
</protein>
<name>A0A418WLL8_9SPHN</name>
<proteinExistence type="predicted"/>
<evidence type="ECO:0000313" key="1">
    <source>
        <dbReference type="EMBL" id="RJF90885.1"/>
    </source>
</evidence>
<keyword evidence="2" id="KW-1185">Reference proteome</keyword>
<dbReference type="SUPFAM" id="SSF53335">
    <property type="entry name" value="S-adenosyl-L-methionine-dependent methyltransferases"/>
    <property type="match status" value="1"/>
</dbReference>
<dbReference type="InterPro" id="IPR008884">
    <property type="entry name" value="TylF_MeTrfase"/>
</dbReference>
<sequence length="227" mass="25821">MSGGYMLQNSIGEILKYIAFRYTNLGAPSYNYCVDPIELSTLINEIERLKDADGCIIEVGVARGMTTKFLCEHIMREGLNETYYAIDTFSSFTSEDIDHEVNIRKKCHNDFNGFRYNDFKTWVNNFKNYDFVIPVKADCSKFKYKDIKPIKLAFLDVDLYLPTRNALAAIFSALVEGGVIIVDDVAPNERYDGAYQAYMEFCDANGLQPVRVGKRCGIIRKESGALR</sequence>
<evidence type="ECO:0008006" key="3">
    <source>
        <dbReference type="Google" id="ProtNLM"/>
    </source>
</evidence>
<dbReference type="Pfam" id="PF05711">
    <property type="entry name" value="TylF"/>
    <property type="match status" value="1"/>
</dbReference>
<organism evidence="1 2">
    <name type="scientific">Sphingomonas cavernae</name>
    <dbReference type="NCBI Taxonomy" id="2320861"/>
    <lineage>
        <taxon>Bacteria</taxon>
        <taxon>Pseudomonadati</taxon>
        <taxon>Pseudomonadota</taxon>
        <taxon>Alphaproteobacteria</taxon>
        <taxon>Sphingomonadales</taxon>
        <taxon>Sphingomonadaceae</taxon>
        <taxon>Sphingomonas</taxon>
    </lineage>
</organism>
<dbReference type="OrthoDB" id="9811332at2"/>
<dbReference type="EMBL" id="QYUM01000003">
    <property type="protein sequence ID" value="RJF90885.1"/>
    <property type="molecule type" value="Genomic_DNA"/>
</dbReference>
<accession>A0A418WLL8</accession>
<dbReference type="Gene3D" id="3.40.50.150">
    <property type="entry name" value="Vaccinia Virus protein VP39"/>
    <property type="match status" value="1"/>
</dbReference>
<dbReference type="Proteomes" id="UP000286100">
    <property type="component" value="Unassembled WGS sequence"/>
</dbReference>
<dbReference type="InterPro" id="IPR029063">
    <property type="entry name" value="SAM-dependent_MTases_sf"/>
</dbReference>
<dbReference type="AlphaFoldDB" id="A0A418WLL8"/>
<gene>
    <name evidence="1" type="ORF">D3876_11960</name>
</gene>